<dbReference type="InterPro" id="IPR029962">
    <property type="entry name" value="TBL"/>
</dbReference>
<evidence type="ECO:0000256" key="9">
    <source>
        <dbReference type="ARBA" id="ARBA00023157"/>
    </source>
</evidence>
<dbReference type="HOGENOM" id="CLU_020953_0_2_1"/>
<accession>A0A0D9X2C4</accession>
<feature type="signal peptide" evidence="11">
    <location>
        <begin position="1"/>
        <end position="23"/>
    </location>
</feature>
<keyword evidence="3" id="KW-0808">Transferase</keyword>
<evidence type="ECO:0000256" key="4">
    <source>
        <dbReference type="ARBA" id="ARBA00022692"/>
    </source>
</evidence>
<dbReference type="Proteomes" id="UP000032180">
    <property type="component" value="Chromosome 7"/>
</dbReference>
<dbReference type="InterPro" id="IPR026057">
    <property type="entry name" value="TBL_C"/>
</dbReference>
<evidence type="ECO:0000256" key="7">
    <source>
        <dbReference type="ARBA" id="ARBA00023034"/>
    </source>
</evidence>
<evidence type="ECO:0000256" key="5">
    <source>
        <dbReference type="ARBA" id="ARBA00022968"/>
    </source>
</evidence>
<comment type="similarity">
    <text evidence="2">Belongs to the PC-esterase family. TBL subfamily.</text>
</comment>
<dbReference type="EnsemblPlants" id="LPERR07G21570.1">
    <property type="protein sequence ID" value="LPERR07G21570.1"/>
    <property type="gene ID" value="LPERR07G21570"/>
</dbReference>
<dbReference type="AlphaFoldDB" id="A0A0D9X2C4"/>
<organism evidence="14 15">
    <name type="scientific">Leersia perrieri</name>
    <dbReference type="NCBI Taxonomy" id="77586"/>
    <lineage>
        <taxon>Eukaryota</taxon>
        <taxon>Viridiplantae</taxon>
        <taxon>Streptophyta</taxon>
        <taxon>Embryophyta</taxon>
        <taxon>Tracheophyta</taxon>
        <taxon>Spermatophyta</taxon>
        <taxon>Magnoliopsida</taxon>
        <taxon>Liliopsida</taxon>
        <taxon>Poales</taxon>
        <taxon>Poaceae</taxon>
        <taxon>BOP clade</taxon>
        <taxon>Oryzoideae</taxon>
        <taxon>Oryzeae</taxon>
        <taxon>Oryzinae</taxon>
        <taxon>Leersia</taxon>
    </lineage>
</organism>
<evidence type="ECO:0000313" key="14">
    <source>
        <dbReference type="EnsemblPlants" id="LPERR07G21570.1"/>
    </source>
</evidence>
<protein>
    <submittedName>
        <fullName evidence="14">Uncharacterized protein</fullName>
    </submittedName>
</protein>
<dbReference type="GO" id="GO:0000139">
    <property type="term" value="C:Golgi membrane"/>
    <property type="evidence" value="ECO:0007669"/>
    <property type="project" value="UniProtKB-SubCell"/>
</dbReference>
<keyword evidence="10" id="KW-0325">Glycoprotein</keyword>
<dbReference type="Gramene" id="LPERR07G21570.1">
    <property type="protein sequence ID" value="LPERR07G21570.1"/>
    <property type="gene ID" value="LPERR07G21570"/>
</dbReference>
<evidence type="ECO:0000256" key="11">
    <source>
        <dbReference type="SAM" id="SignalP"/>
    </source>
</evidence>
<dbReference type="GO" id="GO:1990538">
    <property type="term" value="F:xylan O-acetyltransferase activity"/>
    <property type="evidence" value="ECO:0007669"/>
    <property type="project" value="UniProtKB-ARBA"/>
</dbReference>
<sequence>MLWSACFLLSAVSLLLLLAVVSSGSGASAAAGEISVLVRTTTTTTETTTSSSNADVAAEHCGDDGEWVRDGKRRRPMYEPWQCPFVDEGFRCRENGRPDDAFATWRWQPRHCTLPRFDARKLLEALRNRRLVFVGDSIGRNQWESMLCMLATAVVSGDGDGDKAAAAIYEENGSTTTKHKGELSFRFRDYNCTVEHYRSPYLVRRGRPPRRTPRRVGSTTSLRLDAMDARAHRWKDADVVVFNSGHWWSRERLRQLRCYFQVGKKLRMDMSVEAAYLRAMSTLNNWVHREVNPHKTLVIFRTYSPAHTRFSRSGSCAMETTPELNSSRISLHQWPGMLNPAFEQSKSGTAAAAKLQVLNVTMMAAQRRDGHPSVYNVAAAAGQRADCSHWCLPGVPDAWNELLYAMILRRFSWIIWDRGECENWSIGQSDHICFVFCKCYVKQYALMEFIG</sequence>
<dbReference type="Pfam" id="PF13839">
    <property type="entry name" value="PC-Esterase"/>
    <property type="match status" value="1"/>
</dbReference>
<proteinExistence type="inferred from homology"/>
<keyword evidence="8" id="KW-0472">Membrane</keyword>
<reference evidence="15" key="2">
    <citation type="submission" date="2013-12" db="EMBL/GenBank/DDBJ databases">
        <authorList>
            <person name="Yu Y."/>
            <person name="Lee S."/>
            <person name="de Baynast K."/>
            <person name="Wissotski M."/>
            <person name="Liu L."/>
            <person name="Talag J."/>
            <person name="Goicoechea J."/>
            <person name="Angelova A."/>
            <person name="Jetty R."/>
            <person name="Kudrna D."/>
            <person name="Golser W."/>
            <person name="Rivera L."/>
            <person name="Zhang J."/>
            <person name="Wing R."/>
        </authorList>
    </citation>
    <scope>NUCLEOTIDE SEQUENCE</scope>
</reference>
<evidence type="ECO:0000259" key="13">
    <source>
        <dbReference type="Pfam" id="PF14416"/>
    </source>
</evidence>
<keyword evidence="7" id="KW-0333">Golgi apparatus</keyword>
<reference evidence="14" key="3">
    <citation type="submission" date="2015-04" db="UniProtKB">
        <authorList>
            <consortium name="EnsemblPlants"/>
        </authorList>
    </citation>
    <scope>IDENTIFICATION</scope>
</reference>
<keyword evidence="5" id="KW-0735">Signal-anchor</keyword>
<keyword evidence="4" id="KW-0812">Transmembrane</keyword>
<keyword evidence="11" id="KW-0732">Signal</keyword>
<dbReference type="PANTHER" id="PTHR32285:SF29">
    <property type="entry name" value="OS07G0656000 PROTEIN"/>
    <property type="match status" value="1"/>
</dbReference>
<evidence type="ECO:0000259" key="12">
    <source>
        <dbReference type="Pfam" id="PF13839"/>
    </source>
</evidence>
<evidence type="ECO:0000256" key="3">
    <source>
        <dbReference type="ARBA" id="ARBA00022679"/>
    </source>
</evidence>
<feature type="domain" description="Trichome birefringence-like N-terminal" evidence="13">
    <location>
        <begin position="64"/>
        <end position="112"/>
    </location>
</feature>
<reference evidence="14 15" key="1">
    <citation type="submission" date="2012-08" db="EMBL/GenBank/DDBJ databases">
        <title>Oryza genome evolution.</title>
        <authorList>
            <person name="Wing R.A."/>
        </authorList>
    </citation>
    <scope>NUCLEOTIDE SEQUENCE</scope>
</reference>
<feature type="chain" id="PRO_5002349361" evidence="11">
    <location>
        <begin position="24"/>
        <end position="451"/>
    </location>
</feature>
<dbReference type="eggNOG" id="ENOG502QPPC">
    <property type="taxonomic scope" value="Eukaryota"/>
</dbReference>
<dbReference type="STRING" id="77586.A0A0D9X2C4"/>
<evidence type="ECO:0000256" key="8">
    <source>
        <dbReference type="ARBA" id="ARBA00023136"/>
    </source>
</evidence>
<evidence type="ECO:0000256" key="2">
    <source>
        <dbReference type="ARBA" id="ARBA00007727"/>
    </source>
</evidence>
<dbReference type="Pfam" id="PF14416">
    <property type="entry name" value="PMR5N"/>
    <property type="match status" value="1"/>
</dbReference>
<evidence type="ECO:0000313" key="15">
    <source>
        <dbReference type="Proteomes" id="UP000032180"/>
    </source>
</evidence>
<dbReference type="InterPro" id="IPR025846">
    <property type="entry name" value="TBL_N"/>
</dbReference>
<comment type="subcellular location">
    <subcellularLocation>
        <location evidence="1">Golgi apparatus membrane</location>
        <topology evidence="1">Single-pass type II membrane protein</topology>
    </subcellularLocation>
</comment>
<evidence type="ECO:0000256" key="10">
    <source>
        <dbReference type="ARBA" id="ARBA00023180"/>
    </source>
</evidence>
<keyword evidence="6" id="KW-1133">Transmembrane helix</keyword>
<feature type="domain" description="Trichome birefringence-like C-terminal" evidence="12">
    <location>
        <begin position="114"/>
        <end position="406"/>
    </location>
</feature>
<keyword evidence="9" id="KW-1015">Disulfide bond</keyword>
<keyword evidence="15" id="KW-1185">Reference proteome</keyword>
<dbReference type="PANTHER" id="PTHR32285">
    <property type="entry name" value="PROTEIN TRICHOME BIREFRINGENCE-LIKE 9-RELATED"/>
    <property type="match status" value="1"/>
</dbReference>
<evidence type="ECO:0000256" key="6">
    <source>
        <dbReference type="ARBA" id="ARBA00022989"/>
    </source>
</evidence>
<evidence type="ECO:0000256" key="1">
    <source>
        <dbReference type="ARBA" id="ARBA00004323"/>
    </source>
</evidence>
<name>A0A0D9X2C4_9ORYZ</name>